<keyword evidence="3" id="KW-1185">Reference proteome</keyword>
<evidence type="ECO:0000313" key="3">
    <source>
        <dbReference type="Proteomes" id="UP000198406"/>
    </source>
</evidence>
<feature type="chain" id="PRO_5012464611" evidence="1">
    <location>
        <begin position="20"/>
        <end position="293"/>
    </location>
</feature>
<dbReference type="InterPro" id="IPR057491">
    <property type="entry name" value="DiatomPyrShell"/>
</dbReference>
<evidence type="ECO:0000256" key="1">
    <source>
        <dbReference type="SAM" id="SignalP"/>
    </source>
</evidence>
<reference evidence="2 3" key="1">
    <citation type="journal article" date="2015" name="Plant Cell">
        <title>Oil accumulation by the oleaginous diatom Fistulifera solaris as revealed by the genome and transcriptome.</title>
        <authorList>
            <person name="Tanaka T."/>
            <person name="Maeda Y."/>
            <person name="Veluchamy A."/>
            <person name="Tanaka M."/>
            <person name="Abida H."/>
            <person name="Marechal E."/>
            <person name="Bowler C."/>
            <person name="Muto M."/>
            <person name="Sunaga Y."/>
            <person name="Tanaka M."/>
            <person name="Yoshino T."/>
            <person name="Taniguchi T."/>
            <person name="Fukuda Y."/>
            <person name="Nemoto M."/>
            <person name="Matsumoto M."/>
            <person name="Wong P.S."/>
            <person name="Aburatani S."/>
            <person name="Fujibuchi W."/>
        </authorList>
    </citation>
    <scope>NUCLEOTIDE SEQUENCE [LARGE SCALE GENOMIC DNA]</scope>
    <source>
        <strain evidence="2 3">JPCC DA0580</strain>
    </source>
</reference>
<name>A0A1Z5K0Z6_FISSO</name>
<dbReference type="InParanoid" id="A0A1Z5K0Z6"/>
<protein>
    <submittedName>
        <fullName evidence="2">Uncharacterized protein</fullName>
    </submittedName>
</protein>
<keyword evidence="1" id="KW-0732">Signal</keyword>
<organism evidence="2 3">
    <name type="scientific">Fistulifera solaris</name>
    <name type="common">Oleaginous diatom</name>
    <dbReference type="NCBI Taxonomy" id="1519565"/>
    <lineage>
        <taxon>Eukaryota</taxon>
        <taxon>Sar</taxon>
        <taxon>Stramenopiles</taxon>
        <taxon>Ochrophyta</taxon>
        <taxon>Bacillariophyta</taxon>
        <taxon>Bacillariophyceae</taxon>
        <taxon>Bacillariophycidae</taxon>
        <taxon>Naviculales</taxon>
        <taxon>Naviculaceae</taxon>
        <taxon>Fistulifera</taxon>
    </lineage>
</organism>
<accession>A0A1Z5K0Z6</accession>
<proteinExistence type="predicted"/>
<dbReference type="AlphaFoldDB" id="A0A1Z5K0Z6"/>
<dbReference type="OrthoDB" id="35968at2759"/>
<gene>
    <name evidence="2" type="ORF">FisN_19Hh256</name>
</gene>
<evidence type="ECO:0000313" key="2">
    <source>
        <dbReference type="EMBL" id="GAX19671.1"/>
    </source>
</evidence>
<dbReference type="EMBL" id="BDSP01000137">
    <property type="protein sequence ID" value="GAX19671.1"/>
    <property type="molecule type" value="Genomic_DNA"/>
</dbReference>
<sequence length="293" mass="32076">MKFYSNILALCAFLPATGAFVVQPSSYPTRASPLYTYAGTNAGVGVGRGVSGGMQRTSPRSGDVERARDIWESTQPVIVQGSSLRTWSFNNPNVERVQVLMRTEGRPLHANIDLWNGPDNTPQKMAVYIEDGSRRPFCAYVETPRGPNAVAIYNTGQLEFPLAANVVADPSREPLAAVRLEQSRTIQGGALHTYPFDPSVQSVAVLLKTDGRPLNARIELLQGPNNNKQVMEVYTEDGLERPFYVIIETPGSGNVIRIVNTATMEFPLTAQLEPLVVDTSGEWSGYSNGMSYY</sequence>
<feature type="signal peptide" evidence="1">
    <location>
        <begin position="1"/>
        <end position="19"/>
    </location>
</feature>
<dbReference type="Pfam" id="PF25192">
    <property type="entry name" value="DiatomPyrShell"/>
    <property type="match status" value="1"/>
</dbReference>
<comment type="caution">
    <text evidence="2">The sequence shown here is derived from an EMBL/GenBank/DDBJ whole genome shotgun (WGS) entry which is preliminary data.</text>
</comment>
<dbReference type="Proteomes" id="UP000198406">
    <property type="component" value="Unassembled WGS sequence"/>
</dbReference>